<accession>Q08VF3</accession>
<dbReference type="AlphaFoldDB" id="Q08VF3"/>
<dbReference type="OrthoDB" id="5509639at2"/>
<proteinExistence type="predicted"/>
<name>Q08VF3_STIAD</name>
<feature type="domain" description="SbsA Ig-like" evidence="4">
    <location>
        <begin position="164"/>
        <end position="202"/>
    </location>
</feature>
<evidence type="ECO:0000256" key="1">
    <source>
        <dbReference type="ARBA" id="ARBA00022729"/>
    </source>
</evidence>
<reference evidence="5 7" key="2">
    <citation type="journal article" date="2011" name="Mol. Biol. Evol.">
        <title>Comparative genomic analysis of fruiting body formation in Myxococcales.</title>
        <authorList>
            <person name="Huntley S."/>
            <person name="Hamann N."/>
            <person name="Wegener-Feldbrugge S."/>
            <person name="Treuner-Lange A."/>
            <person name="Kube M."/>
            <person name="Reinhardt R."/>
            <person name="Klages S."/>
            <person name="Muller R."/>
            <person name="Ronning C.M."/>
            <person name="Nierman W.C."/>
            <person name="Sogaard-Andersen L."/>
        </authorList>
    </citation>
    <scope>NUCLEOTIDE SEQUENCE [LARGE SCALE GENOMIC DNA]</scope>
    <source>
        <strain evidence="5 7">DW4/3-1</strain>
    </source>
</reference>
<dbReference type="EMBL" id="CP002271">
    <property type="protein sequence ID" value="ADO70864.1"/>
    <property type="molecule type" value="Genomic_DNA"/>
</dbReference>
<dbReference type="PROSITE" id="PS51257">
    <property type="entry name" value="PROKAR_LIPOPROTEIN"/>
    <property type="match status" value="1"/>
</dbReference>
<feature type="region of interest" description="Disordered" evidence="2">
    <location>
        <begin position="26"/>
        <end position="72"/>
    </location>
</feature>
<dbReference type="HOGENOM" id="CLU_438629_0_0_7"/>
<feature type="compositionally biased region" description="Polar residues" evidence="2">
    <location>
        <begin position="170"/>
        <end position="183"/>
    </location>
</feature>
<dbReference type="STRING" id="378806.STAUR_3072"/>
<dbReference type="RefSeq" id="WP_002616528.1">
    <property type="nucleotide sequence ID" value="NC_014623.1"/>
</dbReference>
<evidence type="ECO:0000313" key="5">
    <source>
        <dbReference type="EMBL" id="ADO70864.1"/>
    </source>
</evidence>
<feature type="domain" description="SbsA Ig-like" evidence="4">
    <location>
        <begin position="58"/>
        <end position="161"/>
    </location>
</feature>
<keyword evidence="1 3" id="KW-0732">Signal</keyword>
<dbReference type="eggNOG" id="COG2372">
    <property type="taxonomic scope" value="Bacteria"/>
</dbReference>
<feature type="domain" description="SbsA Ig-like" evidence="4">
    <location>
        <begin position="380"/>
        <end position="496"/>
    </location>
</feature>
<evidence type="ECO:0000313" key="8">
    <source>
        <dbReference type="Proteomes" id="UP000032702"/>
    </source>
</evidence>
<organism evidence="6 8">
    <name type="scientific">Stigmatella aurantiaca (strain DW4/3-1)</name>
    <dbReference type="NCBI Taxonomy" id="378806"/>
    <lineage>
        <taxon>Bacteria</taxon>
        <taxon>Pseudomonadati</taxon>
        <taxon>Myxococcota</taxon>
        <taxon>Myxococcia</taxon>
        <taxon>Myxococcales</taxon>
        <taxon>Cystobacterineae</taxon>
        <taxon>Archangiaceae</taxon>
        <taxon>Stigmatella</taxon>
    </lineage>
</organism>
<feature type="domain" description="SbsA Ig-like" evidence="4">
    <location>
        <begin position="270"/>
        <end position="377"/>
    </location>
</feature>
<dbReference type="EMBL" id="AAMD01000116">
    <property type="protein sequence ID" value="EAU64450.1"/>
    <property type="molecule type" value="Genomic_DNA"/>
</dbReference>
<dbReference type="Proteomes" id="UP000001351">
    <property type="component" value="Chromosome"/>
</dbReference>
<feature type="region of interest" description="Disordered" evidence="2">
    <location>
        <begin position="163"/>
        <end position="183"/>
    </location>
</feature>
<dbReference type="KEGG" id="sur:STAUR_3072"/>
<dbReference type="PATRIC" id="fig|378806.16.peg.3392"/>
<protein>
    <recommendedName>
        <fullName evidence="4">SbsA Ig-like domain-containing protein</fullName>
    </recommendedName>
</protein>
<evidence type="ECO:0000313" key="6">
    <source>
        <dbReference type="EMBL" id="EAU64450.1"/>
    </source>
</evidence>
<evidence type="ECO:0000259" key="4">
    <source>
        <dbReference type="Pfam" id="PF13205"/>
    </source>
</evidence>
<feature type="compositionally biased region" description="Pro residues" evidence="2">
    <location>
        <begin position="28"/>
        <end position="52"/>
    </location>
</feature>
<dbReference type="InterPro" id="IPR032812">
    <property type="entry name" value="SbsA_Ig"/>
</dbReference>
<evidence type="ECO:0000256" key="2">
    <source>
        <dbReference type="SAM" id="MobiDB-lite"/>
    </source>
</evidence>
<sequence length="646" mass="67921">MRRLPCSFLLTLGLILGTLLGCGGGESPPAPDAGPPPVPDAGPPDAGPPDAGPPVDLVPPSVTSHSPANGAIAVPPESRIEIAFSEPMRTSEGLLQIIPGAPFPDNGLVKVRAEDWDASGRQVSMAFPNGLPRKTKLTVILAQFLDVAGNPVQPSVTFSFTVGDGEPPRVTSSTPSEGASQVPLSTSEVSFTFNEPMNTSAGSLVALGGLTLGQAVWTSPQVLTAPIISPLVNDGLYSVRLDGFLNVHGKALDGTPSLGDGKLDFGTGPDVIPPTVASTSPPEGATDVAPEYTSIVVVTFSEPMKKTVGKAELVDGSTKTVLTPAWSDDGFTVTYDVQFRLRHNAALGIAFTGFQDLVGNALEPKAYLGNGVLNFTTAVDTTKPYLENSAPVDGAQDVYPVEVYLTGGNPATGFRKRLSFLFSEPMNTSITRVTLHESANPGTFRSFDGVWEADRRTLNVTITPAATGQPPLADTRLYYVDLTGMKDASGNPLETAFPGPGGDGRVEFRTADDQPRLDHACGHALSVSPTAVTATATITGATPRTDQLHGHYAVTLPGANASFMGYTRMRLGFERLYYVFLSRDLPLVVTDATNGAQLAVTQEPVPVACDALKSMATFRSTANPELRVRFGQTAAPTFRFVLEEQD</sequence>
<feature type="signal peptide" evidence="3">
    <location>
        <begin position="1"/>
        <end position="21"/>
    </location>
</feature>
<keyword evidence="7" id="KW-1185">Reference proteome</keyword>
<gene>
    <name evidence="5" type="ordered locus">STAUR_3072</name>
    <name evidence="6" type="ORF">STIAU_4391</name>
</gene>
<dbReference type="Proteomes" id="UP000032702">
    <property type="component" value="Unassembled WGS sequence"/>
</dbReference>
<evidence type="ECO:0000313" key="7">
    <source>
        <dbReference type="Proteomes" id="UP000001351"/>
    </source>
</evidence>
<evidence type="ECO:0000256" key="3">
    <source>
        <dbReference type="SAM" id="SignalP"/>
    </source>
</evidence>
<feature type="chain" id="PRO_5010840132" description="SbsA Ig-like domain-containing protein" evidence="3">
    <location>
        <begin position="22"/>
        <end position="646"/>
    </location>
</feature>
<dbReference type="Pfam" id="PF13205">
    <property type="entry name" value="Big_5"/>
    <property type="match status" value="4"/>
</dbReference>
<reference evidence="6 8" key="1">
    <citation type="submission" date="2006-04" db="EMBL/GenBank/DDBJ databases">
        <authorList>
            <person name="Nierman W.C."/>
        </authorList>
    </citation>
    <scope>NUCLEOTIDE SEQUENCE [LARGE SCALE GENOMIC DNA]</scope>
    <source>
        <strain evidence="6 8">DW4/3-1</strain>
    </source>
</reference>